<dbReference type="AlphaFoldDB" id="A0A835WN57"/>
<feature type="compositionally biased region" description="Gly residues" evidence="1">
    <location>
        <begin position="315"/>
        <end position="326"/>
    </location>
</feature>
<evidence type="ECO:0000313" key="2">
    <source>
        <dbReference type="EMBL" id="KAG2450288.1"/>
    </source>
</evidence>
<accession>A0A835WN57</accession>
<feature type="compositionally biased region" description="Low complexity" evidence="1">
    <location>
        <begin position="105"/>
        <end position="119"/>
    </location>
</feature>
<feature type="compositionally biased region" description="Basic residues" evidence="1">
    <location>
        <begin position="208"/>
        <end position="221"/>
    </location>
</feature>
<dbReference type="OrthoDB" id="545876at2759"/>
<feature type="compositionally biased region" description="Acidic residues" evidence="1">
    <location>
        <begin position="418"/>
        <end position="430"/>
    </location>
</feature>
<feature type="compositionally biased region" description="Basic and acidic residues" evidence="1">
    <location>
        <begin position="583"/>
        <end position="592"/>
    </location>
</feature>
<feature type="region of interest" description="Disordered" evidence="1">
    <location>
        <begin position="94"/>
        <end position="654"/>
    </location>
</feature>
<evidence type="ECO:0000256" key="1">
    <source>
        <dbReference type="SAM" id="MobiDB-lite"/>
    </source>
</evidence>
<feature type="compositionally biased region" description="Acidic residues" evidence="1">
    <location>
        <begin position="226"/>
        <end position="239"/>
    </location>
</feature>
<dbReference type="Proteomes" id="UP000613740">
    <property type="component" value="Unassembled WGS sequence"/>
</dbReference>
<feature type="compositionally biased region" description="Gly residues" evidence="1">
    <location>
        <begin position="815"/>
        <end position="824"/>
    </location>
</feature>
<name>A0A835WN57_9CHLO</name>
<feature type="compositionally biased region" description="Gly residues" evidence="1">
    <location>
        <begin position="1"/>
        <end position="11"/>
    </location>
</feature>
<protein>
    <submittedName>
        <fullName evidence="2">Uncharacterized protein</fullName>
    </submittedName>
</protein>
<feature type="compositionally biased region" description="Basic and acidic residues" evidence="1">
    <location>
        <begin position="496"/>
        <end position="506"/>
    </location>
</feature>
<keyword evidence="3" id="KW-1185">Reference proteome</keyword>
<feature type="compositionally biased region" description="Polar residues" evidence="1">
    <location>
        <begin position="337"/>
        <end position="349"/>
    </location>
</feature>
<feature type="region of interest" description="Disordered" evidence="1">
    <location>
        <begin position="705"/>
        <end position="735"/>
    </location>
</feature>
<feature type="region of interest" description="Disordered" evidence="1">
    <location>
        <begin position="1"/>
        <end position="74"/>
    </location>
</feature>
<feature type="compositionally biased region" description="Acidic residues" evidence="1">
    <location>
        <begin position="149"/>
        <end position="174"/>
    </location>
</feature>
<feature type="compositionally biased region" description="Gly residues" evidence="1">
    <location>
        <begin position="557"/>
        <end position="571"/>
    </location>
</feature>
<feature type="region of interest" description="Disordered" evidence="1">
    <location>
        <begin position="669"/>
        <end position="690"/>
    </location>
</feature>
<gene>
    <name evidence="2" type="ORF">HYH02_004796</name>
</gene>
<feature type="compositionally biased region" description="Basic and acidic residues" evidence="1">
    <location>
        <begin position="350"/>
        <end position="362"/>
    </location>
</feature>
<proteinExistence type="predicted"/>
<feature type="region of interest" description="Disordered" evidence="1">
    <location>
        <begin position="764"/>
        <end position="828"/>
    </location>
</feature>
<feature type="compositionally biased region" description="Polar residues" evidence="1">
    <location>
        <begin position="94"/>
        <end position="104"/>
    </location>
</feature>
<organism evidence="2 3">
    <name type="scientific">Chlamydomonas schloesseri</name>
    <dbReference type="NCBI Taxonomy" id="2026947"/>
    <lineage>
        <taxon>Eukaryota</taxon>
        <taxon>Viridiplantae</taxon>
        <taxon>Chlorophyta</taxon>
        <taxon>core chlorophytes</taxon>
        <taxon>Chlorophyceae</taxon>
        <taxon>CS clade</taxon>
        <taxon>Chlamydomonadales</taxon>
        <taxon>Chlamydomonadaceae</taxon>
        <taxon>Chlamydomonas</taxon>
    </lineage>
</organism>
<feature type="compositionally biased region" description="Gly residues" evidence="1">
    <location>
        <begin position="771"/>
        <end position="783"/>
    </location>
</feature>
<reference evidence="2" key="1">
    <citation type="journal article" date="2020" name="bioRxiv">
        <title>Comparative genomics of Chlamydomonas.</title>
        <authorList>
            <person name="Craig R.J."/>
            <person name="Hasan A.R."/>
            <person name="Ness R.W."/>
            <person name="Keightley P.D."/>
        </authorList>
    </citation>
    <scope>NUCLEOTIDE SEQUENCE</scope>
    <source>
        <strain evidence="2">CCAP 11/173</strain>
    </source>
</reference>
<feature type="compositionally biased region" description="Low complexity" evidence="1">
    <location>
        <begin position="260"/>
        <end position="275"/>
    </location>
</feature>
<feature type="region of interest" description="Disordered" evidence="1">
    <location>
        <begin position="850"/>
        <end position="875"/>
    </location>
</feature>
<feature type="compositionally biased region" description="Low complexity" evidence="1">
    <location>
        <begin position="669"/>
        <end position="678"/>
    </location>
</feature>
<feature type="compositionally biased region" description="Basic and acidic residues" evidence="1">
    <location>
        <begin position="381"/>
        <end position="391"/>
    </location>
</feature>
<sequence>MGNGASSGGAGPANAGPPGRGGQPHSTAERLIQQHGLGAKAGPSELTPRGSGSIDDPKPAGKHATIAVADPRTVMYKGAKGGLVDKLKHVAVAGTTSKQGSPNQSAAGSRAGSRAPSRAGSEKSMGAHSHAGSHMSLAQRIAQARRDEFDVDSDDEDLEGFIYEDESTSEDEREDYVNAFSRKKKLPKANDYSDYEGAGVRALTAGRKAPKSAAMKRHEPKRRSDSDEDEEGEEEDYDPEEAKIRLLRQKKRAEERARTAVRAAQAAAAMSQAATGGKRLDDGSGPSGRGGIAPKPPSEPPVRGSSGNIRRGQAGAAGGSGGGAPPGAGRVPPVQQTVNYGASAASQYWQEKRDKDNMHDDGGGDQPEMSRLEQLLAMQKKKAEREERQKAAEAAAAARSRAKSAKKAGGGGIRWNDGDEDGDGDDEEAEAASPKRKVQGADTDGSGGGGGGVRSSPASQERLSLNGPAAGGAASGPSRSQPGPSQAPRELQPGGQRDDHSDELMRLEPPPPARAGQAGRDGSQPAPSPPPGQAPNAPGRRIGGGSGSGADPNVAAGGSGYNSGGGGGGTGSAMAQQQPPPPHHAEPNKKATTDVTDFDVDDLLSSFEPPGAGGGGGKHGSPQQWAGSRPADPPPNPQEYVAGVLHGPPEPRRSIRMMSDFVTVPRNGTTAAVSTGSADGAGGGGGRRHDEDVVDLATRMLSLPVAAPRPSGGPTGAPVHSAPAGPGGALSTPPASIAASRFSRMGVSGTATYCSDGGLSSSVGNTPTWSGPGGGGGGAGGGALVPTYGASPGTSPLRPSRLARQPSSDGSAPPGLGGGGGGALRLGSPRVSLNGVDSGSAAALPGIRSYSPARLSNAGGGTRGSEGSSPSVLNSGGSSILNSVVSDPPYGRGSVGGMGVGAGAAGLSRFGAATHSSLQQEAARSSMPNLPADRGTTGYDSDGALNKPRGSWNGAGGLLGAGRSVGGTGSGMRVSGMGGSPVPAGGGMGMATGAPRTRFAAMNAVGA</sequence>
<feature type="compositionally biased region" description="Low complexity" evidence="1">
    <location>
        <begin position="327"/>
        <end position="336"/>
    </location>
</feature>
<feature type="region of interest" description="Disordered" evidence="1">
    <location>
        <begin position="915"/>
        <end position="958"/>
    </location>
</feature>
<evidence type="ECO:0000313" key="3">
    <source>
        <dbReference type="Proteomes" id="UP000613740"/>
    </source>
</evidence>
<dbReference type="EMBL" id="JAEHOD010000011">
    <property type="protein sequence ID" value="KAG2450288.1"/>
    <property type="molecule type" value="Genomic_DNA"/>
</dbReference>
<feature type="compositionally biased region" description="Polar residues" evidence="1">
    <location>
        <begin position="915"/>
        <end position="928"/>
    </location>
</feature>
<comment type="caution">
    <text evidence="2">The sequence shown here is derived from an EMBL/GenBank/DDBJ whole genome shotgun (WGS) entry which is preliminary data.</text>
</comment>
<feature type="compositionally biased region" description="Low complexity" evidence="1">
    <location>
        <begin position="475"/>
        <end position="489"/>
    </location>
</feature>